<protein>
    <submittedName>
        <fullName evidence="3">Uncharacterized protein</fullName>
    </submittedName>
</protein>
<name>A0A9X4EQP4_9FLAO</name>
<accession>A0A9X4EQP4</accession>
<keyword evidence="4" id="KW-1185">Reference proteome</keyword>
<evidence type="ECO:0000313" key="4">
    <source>
        <dbReference type="Proteomes" id="UP001149303"/>
    </source>
</evidence>
<dbReference type="AlphaFoldDB" id="A0A9X4EQP4"/>
<reference evidence="3" key="1">
    <citation type="submission" date="2021-09" db="EMBL/GenBank/DDBJ databases">
        <authorList>
            <person name="Smyrli M."/>
        </authorList>
    </citation>
    <scope>NUCLEOTIDE SEQUENCE</scope>
    <source>
        <strain evidence="3">LAR25</strain>
    </source>
</reference>
<comment type="caution">
    <text evidence="3">The sequence shown here is derived from an EMBL/GenBank/DDBJ whole genome shotgun (WGS) entry which is preliminary data.</text>
</comment>
<feature type="transmembrane region" description="Helical" evidence="2">
    <location>
        <begin position="70"/>
        <end position="91"/>
    </location>
</feature>
<dbReference type="Proteomes" id="UP001149303">
    <property type="component" value="Unassembled WGS sequence"/>
</dbReference>
<proteinExistence type="predicted"/>
<keyword evidence="2" id="KW-0472">Membrane</keyword>
<feature type="compositionally biased region" description="Basic and acidic residues" evidence="1">
    <location>
        <begin position="247"/>
        <end position="261"/>
    </location>
</feature>
<feature type="transmembrane region" description="Helical" evidence="2">
    <location>
        <begin position="97"/>
        <end position="122"/>
    </location>
</feature>
<evidence type="ECO:0000313" key="3">
    <source>
        <dbReference type="EMBL" id="MDE1206475.1"/>
    </source>
</evidence>
<evidence type="ECO:0000256" key="1">
    <source>
        <dbReference type="SAM" id="MobiDB-lite"/>
    </source>
</evidence>
<dbReference type="RefSeq" id="WP_274639670.1">
    <property type="nucleotide sequence ID" value="NZ_JAIWJY010000003.1"/>
</dbReference>
<gene>
    <name evidence="3" type="ORF">LCI24_06665</name>
</gene>
<dbReference type="EMBL" id="JAIWJY010000003">
    <property type="protein sequence ID" value="MDE1206475.1"/>
    <property type="molecule type" value="Genomic_DNA"/>
</dbReference>
<evidence type="ECO:0000256" key="2">
    <source>
        <dbReference type="SAM" id="Phobius"/>
    </source>
</evidence>
<organism evidence="3 4">
    <name type="scientific">Tenacibaculum larymnensis</name>
    <dbReference type="NCBI Taxonomy" id="2878201"/>
    <lineage>
        <taxon>Bacteria</taxon>
        <taxon>Pseudomonadati</taxon>
        <taxon>Bacteroidota</taxon>
        <taxon>Flavobacteriia</taxon>
        <taxon>Flavobacteriales</taxon>
        <taxon>Flavobacteriaceae</taxon>
        <taxon>Tenacibaculum</taxon>
    </lineage>
</organism>
<feature type="region of interest" description="Disordered" evidence="1">
    <location>
        <begin position="230"/>
        <end position="261"/>
    </location>
</feature>
<sequence>MQEEFIYQRKITHTQYKHGDRKVKKGGLKGRLHTVITDNAIKLTNKRLESKKTFLYASDKFVEVVDPQKVTPIVMGGFFLLIIIIIIIGGFKFPNEITTVSFIIPSIIALFGFLFYVAYYFTMPLKENIFNREDGIITFSGFMWYENITMPIEKIIFTMSGPGSLQGGGAFRLLIERPDKLYTKYDCSIGGENCYQDLSFILWYMDKNRPLPPGDAFDPYRQQDFERRKAAGFPKPLYPSKISTPEATKEQQAERKRIGGW</sequence>
<keyword evidence="2" id="KW-1133">Transmembrane helix</keyword>
<keyword evidence="2" id="KW-0812">Transmembrane</keyword>